<evidence type="ECO:0000313" key="1">
    <source>
        <dbReference type="EMBL" id="KAG6398154.1"/>
    </source>
</evidence>
<proteinExistence type="predicted"/>
<reference evidence="1" key="1">
    <citation type="submission" date="2018-01" db="EMBL/GenBank/DDBJ databases">
        <authorList>
            <person name="Mao J.F."/>
        </authorList>
    </citation>
    <scope>NUCLEOTIDE SEQUENCE</scope>
    <source>
        <strain evidence="1">Huo1</strain>
        <tissue evidence="1">Leaf</tissue>
    </source>
</reference>
<dbReference type="Gene3D" id="2.40.128.680">
    <property type="match status" value="1"/>
</dbReference>
<dbReference type="PANTHER" id="PTHR47204">
    <property type="entry name" value="OS02G0168900 PROTEIN"/>
    <property type="match status" value="1"/>
</dbReference>
<dbReference type="Pfam" id="PF08615">
    <property type="entry name" value="RNase_H2_suC"/>
    <property type="match status" value="1"/>
</dbReference>
<keyword evidence="2" id="KW-1185">Reference proteome</keyword>
<gene>
    <name evidence="1" type="ORF">SASPL_139609</name>
</gene>
<protein>
    <submittedName>
        <fullName evidence="1">Uncharacterized protein</fullName>
    </submittedName>
</protein>
<dbReference type="InterPro" id="IPR013924">
    <property type="entry name" value="RNase_H2_suC"/>
</dbReference>
<name>A0A8X8WQE2_SALSN</name>
<evidence type="ECO:0000313" key="2">
    <source>
        <dbReference type="Proteomes" id="UP000298416"/>
    </source>
</evidence>
<dbReference type="PANTHER" id="PTHR47204:SF1">
    <property type="entry name" value="RIBONUCLEASE H2 SUBUNIT C"/>
    <property type="match status" value="1"/>
</dbReference>
<dbReference type="EMBL" id="PNBA02000015">
    <property type="protein sequence ID" value="KAG6398154.1"/>
    <property type="molecule type" value="Genomic_DNA"/>
</dbReference>
<organism evidence="1">
    <name type="scientific">Salvia splendens</name>
    <name type="common">Scarlet sage</name>
    <dbReference type="NCBI Taxonomy" id="180675"/>
    <lineage>
        <taxon>Eukaryota</taxon>
        <taxon>Viridiplantae</taxon>
        <taxon>Streptophyta</taxon>
        <taxon>Embryophyta</taxon>
        <taxon>Tracheophyta</taxon>
        <taxon>Spermatophyta</taxon>
        <taxon>Magnoliopsida</taxon>
        <taxon>eudicotyledons</taxon>
        <taxon>Gunneridae</taxon>
        <taxon>Pentapetalae</taxon>
        <taxon>asterids</taxon>
        <taxon>lamiids</taxon>
        <taxon>Lamiales</taxon>
        <taxon>Lamiaceae</taxon>
        <taxon>Nepetoideae</taxon>
        <taxon>Mentheae</taxon>
        <taxon>Salviinae</taxon>
        <taxon>Salvia</taxon>
        <taxon>Salvia subgen. Calosphace</taxon>
        <taxon>core Calosphace</taxon>
    </lineage>
</organism>
<dbReference type="CDD" id="cd09271">
    <property type="entry name" value="RNase_H2-C"/>
    <property type="match status" value="1"/>
</dbReference>
<dbReference type="Proteomes" id="UP000298416">
    <property type="component" value="Unassembled WGS sequence"/>
</dbReference>
<dbReference type="AlphaFoldDB" id="A0A8X8WQE2"/>
<sequence>MVAPVAVDLSRGGAAADLTGKVHQLPCCIKHDGPTPVSHYIKPKPTAQRFDASIVEMEVDGLKVEEAHFRGRKLHGTTVALPRGYSGFILGKKGHDQGNNGTNSQCWETAATFEDITIWTHDAIPSKDDAFLRAFHWFTAANADSLCKLQLHQTVTAEDLESACID</sequence>
<dbReference type="GO" id="GO:0032299">
    <property type="term" value="C:ribonuclease H2 complex"/>
    <property type="evidence" value="ECO:0007669"/>
    <property type="project" value="InterPro"/>
</dbReference>
<accession>A0A8X8WQE2</accession>
<comment type="caution">
    <text evidence="1">The sequence shown here is derived from an EMBL/GenBank/DDBJ whole genome shotgun (WGS) entry which is preliminary data.</text>
</comment>
<dbReference type="GO" id="GO:0006401">
    <property type="term" value="P:RNA catabolic process"/>
    <property type="evidence" value="ECO:0007669"/>
    <property type="project" value="InterPro"/>
</dbReference>
<reference evidence="1" key="2">
    <citation type="submission" date="2020-08" db="EMBL/GenBank/DDBJ databases">
        <title>Plant Genome Project.</title>
        <authorList>
            <person name="Zhang R.-G."/>
        </authorList>
    </citation>
    <scope>NUCLEOTIDE SEQUENCE</scope>
    <source>
        <strain evidence="1">Huo1</strain>
        <tissue evidence="1">Leaf</tissue>
    </source>
</reference>